<feature type="transmembrane region" description="Helical" evidence="25">
    <location>
        <begin position="2187"/>
        <end position="2207"/>
    </location>
</feature>
<dbReference type="Gene3D" id="1.10.150.340">
    <property type="entry name" value="Pyrimidine 5'-nucleotidase (UMPH-1), N-terminal domain"/>
    <property type="match status" value="2"/>
</dbReference>
<keyword evidence="11" id="KW-0418">Kinase</keyword>
<dbReference type="FunFam" id="3.30.200.20:FF:000003">
    <property type="entry name" value="Non-specific serine/threonine protein kinase"/>
    <property type="match status" value="1"/>
</dbReference>
<evidence type="ECO:0000256" key="24">
    <source>
        <dbReference type="SAM" id="MobiDB-lite"/>
    </source>
</evidence>
<evidence type="ECO:0000256" key="9">
    <source>
        <dbReference type="ARBA" id="ARBA00022723"/>
    </source>
</evidence>
<feature type="transmembrane region" description="Helical" evidence="25">
    <location>
        <begin position="2026"/>
        <end position="2049"/>
    </location>
</feature>
<keyword evidence="17 23" id="KW-0413">Isomerase</keyword>
<dbReference type="SUPFAM" id="SSF51658">
    <property type="entry name" value="Xylose isomerase-like"/>
    <property type="match status" value="1"/>
</dbReference>
<feature type="transmembrane region" description="Helical" evidence="25">
    <location>
        <begin position="2323"/>
        <end position="2339"/>
    </location>
</feature>
<evidence type="ECO:0000256" key="3">
    <source>
        <dbReference type="ARBA" id="ARBA00008389"/>
    </source>
</evidence>
<accession>A0AAD9LIE5</accession>
<comment type="catalytic activity">
    <reaction evidence="21">
        <text>L-seryl-[protein] + ATP = O-phospho-L-seryl-[protein] + ADP + H(+)</text>
        <dbReference type="Rhea" id="RHEA:17989"/>
        <dbReference type="Rhea" id="RHEA-COMP:9863"/>
        <dbReference type="Rhea" id="RHEA-COMP:11604"/>
        <dbReference type="ChEBI" id="CHEBI:15378"/>
        <dbReference type="ChEBI" id="CHEBI:29999"/>
        <dbReference type="ChEBI" id="CHEBI:30616"/>
        <dbReference type="ChEBI" id="CHEBI:83421"/>
        <dbReference type="ChEBI" id="CHEBI:456216"/>
        <dbReference type="EC" id="2.7.11.1"/>
    </reaction>
</comment>
<sequence length="3037" mass="343394">MASSEPFARRLWSWPPLSLCSTLGMTANNTKGTAAVMNASESPGRKSKSNIPDKTSPRNKQQVDGVPSNSNASDQEKQQQQRPPERVAPEVATNGDGNGDVIGEYVLGETIGKGTFGKVKLGLHLLTGEKVAVKILEKKRIVQAADVERVAREIKILKRNRHQNVIQLFEVIDSPDNIFLIMEHVDGGEMFEYIVAHHRIREPEAAFLFRQIVDGLAYLHSNEVTHRDLKPENLLLQSNPQHKQQSSPSTLLVKIVDFGLSNTHDGNRLLRTACGSPCYAAPEMIQGRLYHGPTADMWSLGVVLFAMVCGFLPFEDSNTNMLYKKILSANYKMPTFLSANAQDLIRHILETDPSKRYTVDKIRQHPWLAAVQIPDISGYDAGGAMSDDIKARHELVLNQLEALGLSKEEVQLALSKKTFNRFTASYYLLDSKLQRMMKNRVIPSTNNPNALIDRREGNSNSDGKRQDKQPEATVRAGGSDVRIMSSNSSTGGKNAETETPRRQNSSSRGVQETPRRRSNSHHQQPPSHQQQHNESPYARRAVTPATPRQPDHKDGSKPAQRPSSVRGGRNLVMINNGPTVHPSGAFLSIAPNPPRDHRHSGVLTARKPSHSRVTVSNGMVALRPIVQPVHPPRRELPQSATRRHSTEVPQHPHMAPVLEPPSHHAITSTNGGVVIRRRPQGPVPPPHHTSHTQIAMLGFRHLTRACPLFLYGSVGLAFVTTAAATSHLDNASTAHAESSPIHRRPEGKPMMFVRDPDEFARKWKKFSTDRLDKLVVIADFDYTLTPAYKPTDDQALSTHRLLMESEALGPQAETIARDIFEKYYPIEQSAKLTKEEKLPFMIEWWTKTHELMIKHGVSKSAVKKAVEESDISLREGFMEIFDLLASRNVPTLIFSAGLYDVIHAVLDKEYAKTAMKTPPKNVHVISNMMRFDKSDKVVGFDGTLIHSLNKDASALVETEFWKQCQLEKRHNILLLGDSLGDSNMANGLDFKEDEIVRIGFLNDGADEKLDLYLQKFDVVLTNDSSLLPVELLLHQIQLMLGHNADTTLNIQVVQDHSHHHQQSNIPQHTDTDTTDLRVAKTNQGFERSKPTQPQLSSGAKILFLDGVRGAAVIFVVTQHSGYMHDLFMGAVGVDAFFVLSSFLLTMIFMKKSIKLFAENASYRKWGYTLADYFSKRFFRVYPLFALLSIALWLMPFEYKNRYYLVKQPEDFNLFQTLTFHPEHRHYLMWTLPLEISYYFILPAFVLAVLKVGRFWWMAFVPLYVWVIHEGLYTTRDNFYRQPLSKHLPTFVAGSMAAVLFVKTEAWIKSTGFNFRTLHVIGLRIVEFVLIAAYLSVVFRGLFFNWLGMPLPPDTRYIMPFTSVKLSLIIVIEMIQPSTVSLIFEWIVLRYLGKISFSVYLLHVFVIFTPPIKQETKYYDKTFAVFGLVILLATASYHLIEYPSQLLAQRISRLLAERSKCEHQRIADESDTEDSDEVDTTNSNPKCSEVKKMVQHQVKEYFPNVPKVAFEGQNAKAALAYREYNASEVILGKTMEEWCRFAVCYWHTFGNTGSDPFGGETYTNRLWNEPLENANLSPRERLLEAAKCKADAAFEMFTKLGVKYYTFHDVDLISEGASLDESQSLLDEISDYLLDKQNQTGVKCLWGTTNLFGHRRFMNGASTNPDMKVFAHAAVRVKKAMEITLKLGGQNFVFWGGREGFQSILNTDMKAELDHMAAFFKLVVAYKKELGATFQFLVEPKPREPMKHQYDYDAATVMAFLHNYGLQNDFKLNIEPNHTTLAGHDYEHDIYYAASYKMLGSVDCNTGDPLVGWDTDQFLMDEKKAVLVMKKIVEIGGLAPGGLNFDAKVRRESTDLEDIFIAHIGSMDCFARGLRQTAKLLEKNELGEMIKQRYASWKSELGERIEEGKATLEEVAAYARESGEPDHVSGKQEMAELVLFRGEAFTKLPLLEGMPSLQHDTIIQVVEIENGDELKGKPASTPTTDTFQQNVVNSPSSPVAKILFLDGVRGAAVIFVVTQHSGYMHDLFMGAVGVDAFFVLSSFLLTMIFMKKSIKLFAENASYRKWGYTLADYFSKRFFRVYPLFALLSIALWLMPFEYKNRYYLVKQPEDFNLFQTLTFHPEHRHYLMWTLPLEISYYFILPAFVLAVLKVGRFWWMAFVPLYVWVIHEGLYTTRDNFYRQPLSKHLPTFVAGSMAAVLFVKTEAWIKSTGFNFRTLHVIGLRIVEFVLIAAYLSVVFRGLFFNWLGMPLPPDTRYIMPFTSAKLSLIIVIEMIQPSTVSLIFEWIVLRYLGKISFSVYLLHVFVIFTPPIKQETKYYDKTCSAFALVILLATVSYYFVEYPSQLLAQRLSRKFAELASYSHEKVSGKSDTAKSSVDPPQMNEESERARSASFLASCSISRADASPSSPSIHIHSYSDGHQRRATRMIIGDPAVTTAQSDAFARKMKKFKQDGADQLLVIADFDRTLTPYYKQKSDPEAPLEQESSSHGLLMTSSVLNPRVCTGEQELFAKFYPVEMSPTLSESEKLPFMEQWWNSAHALLIEYKLTKEQVNQAVALGSLSFRQGFHPLFKLLYDQQIPTLVFSAGLYDVIHAALEQEFAAESKRKGGDVAKRINDRVFTPSNVHVVSNMMRFDDKGVIEGFNGKVIHSLNKTAQVLLDSPLWKDSELKRQNVLLLGDSRGDVHMCEGLDAEEIIRVGFLNVHVDEALDEYLELYDVVFTHDASLVPVQMLVEQIMAPCLECAPNVTQLVTTFASQSFSRSSLPILKINKVLAMSFNLEVLDKEAQVLRAAVDGKQVAEATKLLTQLKMALTTLPALPPCGIDSPTAKQELQLARHVLESATLLSILREDMTAFERSMIQLKVYYSSGLEPSPLHYPILGTRLLQLLVENRMAEFHNELELLPEQSRQDPNIAFAVKLEQYLMEGTYNKVLESRTNVPNPYFPFFLSQLLQTVRENIADCAEVAYQCLTLADAQKMLIFDSAAELSTYIQEEKSEWVVREGRVWFKAPEKSLGASDIPSLRLVGETLAYATELDRIV</sequence>
<keyword evidence="12" id="KW-0378">Hydrolase</keyword>
<dbReference type="Gene3D" id="3.20.20.150">
    <property type="entry name" value="Divalent-metal-dependent TIM barrel enzymes"/>
    <property type="match status" value="1"/>
</dbReference>
<evidence type="ECO:0000256" key="6">
    <source>
        <dbReference type="ARBA" id="ARBA00022553"/>
    </source>
</evidence>
<evidence type="ECO:0000259" key="26">
    <source>
        <dbReference type="PROSITE" id="PS50011"/>
    </source>
</evidence>
<comment type="catalytic activity">
    <reaction evidence="19 23">
        <text>alpha-D-xylose = alpha-D-xylulofuranose</text>
        <dbReference type="Rhea" id="RHEA:22816"/>
        <dbReference type="ChEBI" id="CHEBI:28518"/>
        <dbReference type="ChEBI" id="CHEBI:188998"/>
        <dbReference type="EC" id="5.3.1.5"/>
    </reaction>
</comment>
<feature type="transmembrane region" description="Helical" evidence="25">
    <location>
        <begin position="1126"/>
        <end position="1149"/>
    </location>
</feature>
<dbReference type="GO" id="GO:0016747">
    <property type="term" value="F:acyltransferase activity, transferring groups other than amino-acyl groups"/>
    <property type="evidence" value="ECO:0007669"/>
    <property type="project" value="InterPro"/>
</dbReference>
<dbReference type="InterPro" id="IPR013452">
    <property type="entry name" value="Xylose_isom_bac"/>
</dbReference>
<proteinExistence type="inferred from homology"/>
<comment type="similarity">
    <text evidence="2 23">Belongs to the xylose isomerase family.</text>
</comment>
<dbReference type="InterPro" id="IPR017441">
    <property type="entry name" value="Protein_kinase_ATP_BS"/>
</dbReference>
<dbReference type="InterPro" id="IPR011009">
    <property type="entry name" value="Kinase-like_dom_sf"/>
</dbReference>
<evidence type="ECO:0000256" key="8">
    <source>
        <dbReference type="ARBA" id="ARBA00022679"/>
    </source>
</evidence>
<reference evidence="28" key="1">
    <citation type="submission" date="2023-08" db="EMBL/GenBank/DDBJ databases">
        <title>Reference Genome Resource for the Citrus Pathogen Phytophthora citrophthora.</title>
        <authorList>
            <person name="Moller H."/>
            <person name="Coetzee B."/>
            <person name="Rose L.J."/>
            <person name="Van Niekerk J.M."/>
        </authorList>
    </citation>
    <scope>NUCLEOTIDE SEQUENCE</scope>
    <source>
        <strain evidence="28">STE-U-9442</strain>
    </source>
</reference>
<dbReference type="SUPFAM" id="SSF56784">
    <property type="entry name" value="HAD-like"/>
    <property type="match status" value="2"/>
</dbReference>
<dbReference type="GO" id="GO:0005524">
    <property type="term" value="F:ATP binding"/>
    <property type="evidence" value="ECO:0007669"/>
    <property type="project" value="UniProtKB-UniRule"/>
</dbReference>
<feature type="region of interest" description="Disordered" evidence="24">
    <location>
        <begin position="630"/>
        <end position="663"/>
    </location>
</feature>
<evidence type="ECO:0000256" key="15">
    <source>
        <dbReference type="ARBA" id="ARBA00022942"/>
    </source>
</evidence>
<evidence type="ECO:0000256" key="19">
    <source>
        <dbReference type="ARBA" id="ARBA00033659"/>
    </source>
</evidence>
<dbReference type="NCBIfam" id="NF003998">
    <property type="entry name" value="PRK05474.1"/>
    <property type="match status" value="1"/>
</dbReference>
<dbReference type="PRINTS" id="PR00688">
    <property type="entry name" value="XYLOSISMRASE"/>
</dbReference>
<dbReference type="Gene3D" id="1.10.510.10">
    <property type="entry name" value="Transferase(Phosphotransferase) domain 1"/>
    <property type="match status" value="1"/>
</dbReference>
<dbReference type="PANTHER" id="PTHR48408">
    <property type="match status" value="1"/>
</dbReference>
<name>A0AAD9LIE5_9STRA</name>
<evidence type="ECO:0000256" key="2">
    <source>
        <dbReference type="ARBA" id="ARBA00005765"/>
    </source>
</evidence>
<feature type="transmembrane region" description="Helical" evidence="25">
    <location>
        <begin position="1422"/>
        <end position="1439"/>
    </location>
</feature>
<dbReference type="GO" id="GO:0042732">
    <property type="term" value="P:D-xylose metabolic process"/>
    <property type="evidence" value="ECO:0007669"/>
    <property type="project" value="UniProtKB-KW"/>
</dbReference>
<dbReference type="GO" id="GO:0000502">
    <property type="term" value="C:proteasome complex"/>
    <property type="evidence" value="ECO:0007669"/>
    <property type="project" value="UniProtKB-KW"/>
</dbReference>
<keyword evidence="18 23" id="KW-0119">Carbohydrate metabolism</keyword>
<dbReference type="InterPro" id="IPR033464">
    <property type="entry name" value="CSN8_PSD8_EIF3K"/>
</dbReference>
<dbReference type="InterPro" id="IPR036412">
    <property type="entry name" value="HAD-like_sf"/>
</dbReference>
<comment type="similarity">
    <text evidence="3">Belongs to the pyrimidine 5'-nucleotidase family.</text>
</comment>
<evidence type="ECO:0000256" key="25">
    <source>
        <dbReference type="SAM" id="Phobius"/>
    </source>
</evidence>
<evidence type="ECO:0000256" key="13">
    <source>
        <dbReference type="ARBA" id="ARBA00022840"/>
    </source>
</evidence>
<dbReference type="GO" id="GO:0000287">
    <property type="term" value="F:magnesium ion binding"/>
    <property type="evidence" value="ECO:0007669"/>
    <property type="project" value="InterPro"/>
</dbReference>
<evidence type="ECO:0000256" key="11">
    <source>
        <dbReference type="ARBA" id="ARBA00022777"/>
    </source>
</evidence>
<dbReference type="InterPro" id="IPR036237">
    <property type="entry name" value="Xyl_isomerase-like_sf"/>
</dbReference>
<dbReference type="PROSITE" id="PS00107">
    <property type="entry name" value="PROTEIN_KINASE_ATP"/>
    <property type="match status" value="1"/>
</dbReference>
<evidence type="ECO:0000256" key="17">
    <source>
        <dbReference type="ARBA" id="ARBA00023235"/>
    </source>
</evidence>
<evidence type="ECO:0000256" key="5">
    <source>
        <dbReference type="ARBA" id="ARBA00022527"/>
    </source>
</evidence>
<keyword evidence="14" id="KW-0460">Magnesium</keyword>
<evidence type="ECO:0000256" key="7">
    <source>
        <dbReference type="ARBA" id="ARBA00022629"/>
    </source>
</evidence>
<feature type="compositionally biased region" description="Low complexity" evidence="24">
    <location>
        <begin position="521"/>
        <end position="532"/>
    </location>
</feature>
<feature type="transmembrane region" description="Helical" evidence="25">
    <location>
        <begin position="1327"/>
        <end position="1346"/>
    </location>
</feature>
<dbReference type="InterPro" id="IPR006434">
    <property type="entry name" value="Pyrimidine_nucleotidase_eu"/>
</dbReference>
<evidence type="ECO:0000256" key="18">
    <source>
        <dbReference type="ARBA" id="ARBA00023277"/>
    </source>
</evidence>
<evidence type="ECO:0000256" key="22">
    <source>
        <dbReference type="PROSITE-ProRule" id="PRU10141"/>
    </source>
</evidence>
<evidence type="ECO:0000256" key="16">
    <source>
        <dbReference type="ARBA" id="ARBA00023080"/>
    </source>
</evidence>
<evidence type="ECO:0000256" key="4">
    <source>
        <dbReference type="ARBA" id="ARBA00009627"/>
    </source>
</evidence>
<feature type="transmembrane region" description="Helical" evidence="25">
    <location>
        <begin position="2077"/>
        <end position="2094"/>
    </location>
</feature>
<feature type="transmembrane region" description="Helical" evidence="25">
    <location>
        <begin position="2227"/>
        <end position="2246"/>
    </location>
</feature>
<dbReference type="PANTHER" id="PTHR48408:SF1">
    <property type="entry name" value="XYLOSE ISOMERASE"/>
    <property type="match status" value="1"/>
</dbReference>
<evidence type="ECO:0000256" key="23">
    <source>
        <dbReference type="RuleBase" id="RU000609"/>
    </source>
</evidence>
<dbReference type="InterPro" id="IPR015940">
    <property type="entry name" value="UBA"/>
</dbReference>
<evidence type="ECO:0000256" key="12">
    <source>
        <dbReference type="ARBA" id="ARBA00022801"/>
    </source>
</evidence>
<evidence type="ECO:0000313" key="29">
    <source>
        <dbReference type="Proteomes" id="UP001259832"/>
    </source>
</evidence>
<feature type="transmembrane region" description="Helical" evidence="25">
    <location>
        <begin position="2135"/>
        <end position="2166"/>
    </location>
</feature>
<dbReference type="Pfam" id="PF05822">
    <property type="entry name" value="UMPH-1"/>
    <property type="match status" value="2"/>
</dbReference>
<dbReference type="Gene3D" id="3.40.50.1000">
    <property type="entry name" value="HAD superfamily/HAD-like"/>
    <property type="match status" value="2"/>
</dbReference>
<feature type="binding site" evidence="22">
    <location>
        <position position="134"/>
    </location>
    <ligand>
        <name>ATP</name>
        <dbReference type="ChEBI" id="CHEBI:30616"/>
    </ligand>
</feature>
<dbReference type="InterPro" id="IPR023214">
    <property type="entry name" value="HAD_sf"/>
</dbReference>
<evidence type="ECO:0000256" key="20">
    <source>
        <dbReference type="ARBA" id="ARBA00047899"/>
    </source>
</evidence>
<keyword evidence="5" id="KW-0723">Serine/threonine-protein kinase</keyword>
<feature type="domain" description="UBA" evidence="27">
    <location>
        <begin position="390"/>
        <end position="431"/>
    </location>
</feature>
<keyword evidence="25" id="KW-0472">Membrane</keyword>
<feature type="transmembrane region" description="Helical" evidence="25">
    <location>
        <begin position="1177"/>
        <end position="1194"/>
    </location>
</feature>
<keyword evidence="25" id="KW-0812">Transmembrane</keyword>
<dbReference type="PROSITE" id="PS00108">
    <property type="entry name" value="PROTEIN_KINASE_ST"/>
    <property type="match status" value="1"/>
</dbReference>
<dbReference type="GO" id="GO:0009045">
    <property type="term" value="F:xylose isomerase activity"/>
    <property type="evidence" value="ECO:0007669"/>
    <property type="project" value="UniProtKB-EC"/>
</dbReference>
<keyword evidence="10 22" id="KW-0547">Nucleotide-binding</keyword>
<feature type="domain" description="Protein kinase" evidence="26">
    <location>
        <begin position="105"/>
        <end position="368"/>
    </location>
</feature>
<dbReference type="SUPFAM" id="SSF56112">
    <property type="entry name" value="Protein kinase-like (PK-like)"/>
    <property type="match status" value="1"/>
</dbReference>
<feature type="region of interest" description="Disordered" evidence="24">
    <location>
        <begin position="1464"/>
        <end position="1485"/>
    </location>
</feature>
<feature type="region of interest" description="Disordered" evidence="24">
    <location>
        <begin position="31"/>
        <end position="96"/>
    </location>
</feature>
<dbReference type="Pfam" id="PF10075">
    <property type="entry name" value="CSN8_PSD8_EIF3K"/>
    <property type="match status" value="1"/>
</dbReference>
<evidence type="ECO:0000256" key="10">
    <source>
        <dbReference type="ARBA" id="ARBA00022741"/>
    </source>
</evidence>
<keyword evidence="7 23" id="KW-0859">Xylose metabolism</keyword>
<feature type="transmembrane region" description="Helical" evidence="25">
    <location>
        <begin position="2294"/>
        <end position="2311"/>
    </location>
</feature>
<comment type="catalytic activity">
    <reaction evidence="20">
        <text>L-threonyl-[protein] + ATP = O-phospho-L-threonyl-[protein] + ADP + H(+)</text>
        <dbReference type="Rhea" id="RHEA:46608"/>
        <dbReference type="Rhea" id="RHEA-COMP:11060"/>
        <dbReference type="Rhea" id="RHEA-COMP:11605"/>
        <dbReference type="ChEBI" id="CHEBI:15378"/>
        <dbReference type="ChEBI" id="CHEBI:30013"/>
        <dbReference type="ChEBI" id="CHEBI:30616"/>
        <dbReference type="ChEBI" id="CHEBI:61977"/>
        <dbReference type="ChEBI" id="CHEBI:456216"/>
        <dbReference type="EC" id="2.7.11.1"/>
    </reaction>
</comment>
<feature type="transmembrane region" description="Helical" evidence="25">
    <location>
        <begin position="1394"/>
        <end position="1410"/>
    </location>
</feature>
<keyword evidence="25" id="KW-1133">Transmembrane helix</keyword>
<comment type="caution">
    <text evidence="28">The sequence shown here is derived from an EMBL/GenBank/DDBJ whole genome shotgun (WGS) entry which is preliminary data.</text>
</comment>
<evidence type="ECO:0000256" key="14">
    <source>
        <dbReference type="ARBA" id="ARBA00022842"/>
    </source>
</evidence>
<evidence type="ECO:0000259" key="27">
    <source>
        <dbReference type="PROSITE" id="PS50030"/>
    </source>
</evidence>
<dbReference type="FunFam" id="1.10.150.340:FF:000001">
    <property type="entry name" value="Cytosolic 5-nucleotidase 3-like"/>
    <property type="match status" value="2"/>
</dbReference>
<dbReference type="CDD" id="cd14003">
    <property type="entry name" value="STKc_AMPK-like"/>
    <property type="match status" value="1"/>
</dbReference>
<dbReference type="SFLD" id="SFLDG01128">
    <property type="entry name" value="C1.4:_5'-Nucleotidase_Like"/>
    <property type="match status" value="2"/>
</dbReference>
<keyword evidence="16" id="KW-0546">Nucleotide metabolism</keyword>
<evidence type="ECO:0000256" key="21">
    <source>
        <dbReference type="ARBA" id="ARBA00048679"/>
    </source>
</evidence>
<feature type="compositionally biased region" description="Polar residues" evidence="24">
    <location>
        <begin position="49"/>
        <end position="73"/>
    </location>
</feature>
<dbReference type="EMBL" id="JASMQC010000019">
    <property type="protein sequence ID" value="KAK1937838.1"/>
    <property type="molecule type" value="Genomic_DNA"/>
</dbReference>
<feature type="compositionally biased region" description="Acidic residues" evidence="24">
    <location>
        <begin position="1468"/>
        <end position="1478"/>
    </location>
</feature>
<dbReference type="GO" id="GO:0004674">
    <property type="term" value="F:protein serine/threonine kinase activity"/>
    <property type="evidence" value="ECO:0007669"/>
    <property type="project" value="UniProtKB-KW"/>
</dbReference>
<keyword evidence="8" id="KW-0808">Transferase</keyword>
<dbReference type="GO" id="GO:0009117">
    <property type="term" value="P:nucleotide metabolic process"/>
    <property type="evidence" value="ECO:0007669"/>
    <property type="project" value="UniProtKB-KW"/>
</dbReference>
<dbReference type="EC" id="5.3.1.5" evidence="23"/>
<dbReference type="PROSITE" id="PS50011">
    <property type="entry name" value="PROTEIN_KINASE_DOM"/>
    <property type="match status" value="1"/>
</dbReference>
<dbReference type="InterPro" id="IPR001998">
    <property type="entry name" value="Xylose_isomerase"/>
</dbReference>
<dbReference type="GO" id="GO:0005737">
    <property type="term" value="C:cytoplasm"/>
    <property type="evidence" value="ECO:0007669"/>
    <property type="project" value="InterPro"/>
</dbReference>
<feature type="region of interest" description="Disordered" evidence="24">
    <location>
        <begin position="441"/>
        <end position="579"/>
    </location>
</feature>
<organism evidence="28 29">
    <name type="scientific">Phytophthora citrophthora</name>
    <dbReference type="NCBI Taxonomy" id="4793"/>
    <lineage>
        <taxon>Eukaryota</taxon>
        <taxon>Sar</taxon>
        <taxon>Stramenopiles</taxon>
        <taxon>Oomycota</taxon>
        <taxon>Peronosporomycetes</taxon>
        <taxon>Peronosporales</taxon>
        <taxon>Peronosporaceae</taxon>
        <taxon>Phytophthora</taxon>
    </lineage>
</organism>
<dbReference type="Proteomes" id="UP001259832">
    <property type="component" value="Unassembled WGS sequence"/>
</dbReference>
<dbReference type="GO" id="GO:0008253">
    <property type="term" value="F:5'-nucleotidase activity"/>
    <property type="evidence" value="ECO:0007669"/>
    <property type="project" value="UniProtKB-EC"/>
</dbReference>
<keyword evidence="6" id="KW-0597">Phosphoprotein</keyword>
<comment type="similarity">
    <text evidence="4">Belongs to the proteasome subunit S14 family.</text>
</comment>
<dbReference type="InterPro" id="IPR000719">
    <property type="entry name" value="Prot_kinase_dom"/>
</dbReference>
<dbReference type="Pfam" id="PF01757">
    <property type="entry name" value="Acyl_transf_3"/>
    <property type="match status" value="2"/>
</dbReference>
<evidence type="ECO:0000256" key="1">
    <source>
        <dbReference type="ARBA" id="ARBA00000815"/>
    </source>
</evidence>
<dbReference type="PROSITE" id="PS50030">
    <property type="entry name" value="UBA"/>
    <property type="match status" value="1"/>
</dbReference>
<gene>
    <name evidence="28" type="ORF">P3T76_009575</name>
</gene>
<dbReference type="FunFam" id="1.25.40.990:FF:000001">
    <property type="entry name" value="26S proteasome non-ATPase regulatory subunit"/>
    <property type="match status" value="1"/>
</dbReference>
<feature type="compositionally biased region" description="Basic and acidic residues" evidence="24">
    <location>
        <begin position="452"/>
        <end position="470"/>
    </location>
</feature>
<dbReference type="PROSITE" id="PS51415">
    <property type="entry name" value="XYLOSE_ISOMERASE"/>
    <property type="match status" value="1"/>
</dbReference>
<feature type="region of interest" description="Disordered" evidence="24">
    <location>
        <begin position="2368"/>
        <end position="2387"/>
    </location>
</feature>
<comment type="catalytic activity">
    <reaction evidence="1">
        <text>a ribonucleoside 5'-phosphate + H2O = a ribonucleoside + phosphate</text>
        <dbReference type="Rhea" id="RHEA:12484"/>
        <dbReference type="ChEBI" id="CHEBI:15377"/>
        <dbReference type="ChEBI" id="CHEBI:18254"/>
        <dbReference type="ChEBI" id="CHEBI:43474"/>
        <dbReference type="ChEBI" id="CHEBI:58043"/>
        <dbReference type="EC" id="3.1.3.5"/>
    </reaction>
</comment>
<feature type="transmembrane region" description="Helical" evidence="25">
    <location>
        <begin position="1235"/>
        <end position="1266"/>
    </location>
</feature>
<dbReference type="HAMAP" id="MF_00455">
    <property type="entry name" value="Xylose_isom_A"/>
    <property type="match status" value="1"/>
</dbReference>
<dbReference type="Pfam" id="PF00069">
    <property type="entry name" value="Pkinase"/>
    <property type="match status" value="1"/>
</dbReference>
<feature type="compositionally biased region" description="Basic and acidic residues" evidence="24">
    <location>
        <begin position="74"/>
        <end position="88"/>
    </location>
</feature>
<protein>
    <recommendedName>
        <fullName evidence="23">Xylose isomerase</fullName>
        <ecNumber evidence="23">5.3.1.5</ecNumber>
    </recommendedName>
</protein>
<feature type="transmembrane region" description="Helical" evidence="25">
    <location>
        <begin position="1287"/>
        <end position="1307"/>
    </location>
</feature>
<dbReference type="Gene3D" id="1.25.40.990">
    <property type="match status" value="1"/>
</dbReference>
<keyword evidence="29" id="KW-1185">Reference proteome</keyword>
<dbReference type="SFLD" id="SFLDS00003">
    <property type="entry name" value="Haloacid_Dehalogenase"/>
    <property type="match status" value="2"/>
</dbReference>
<dbReference type="InterPro" id="IPR008271">
    <property type="entry name" value="Ser/Thr_kinase_AS"/>
</dbReference>
<dbReference type="SMART" id="SM00220">
    <property type="entry name" value="S_TKc"/>
    <property type="match status" value="1"/>
</dbReference>
<keyword evidence="15" id="KW-0647">Proteasome</keyword>
<dbReference type="FunFam" id="1.10.510.10:FF:000650">
    <property type="entry name" value="Serine/threonine-protein kinase ppk16"/>
    <property type="match status" value="1"/>
</dbReference>
<keyword evidence="13 22" id="KW-0067">ATP-binding</keyword>
<keyword evidence="9 23" id="KW-0479">Metal-binding</keyword>
<dbReference type="InterPro" id="IPR002656">
    <property type="entry name" value="Acyl_transf_3_dom"/>
</dbReference>
<evidence type="ECO:0000313" key="28">
    <source>
        <dbReference type="EMBL" id="KAK1937838.1"/>
    </source>
</evidence>
<dbReference type="NCBIfam" id="TIGR02630">
    <property type="entry name" value="xylose_isom_A"/>
    <property type="match status" value="1"/>
</dbReference>